<evidence type="ECO:0000313" key="12">
    <source>
        <dbReference type="EMBL" id="MFC4262821.1"/>
    </source>
</evidence>
<dbReference type="InterPro" id="IPR016169">
    <property type="entry name" value="FAD-bd_PCMH_sub2"/>
</dbReference>
<keyword evidence="4 8" id="KW-1133">Transmembrane helix</keyword>
<dbReference type="CDD" id="cd04590">
    <property type="entry name" value="CBS_pair_CorC_HlyC_assoc"/>
    <property type="match status" value="1"/>
</dbReference>
<feature type="transmembrane region" description="Helical" evidence="9">
    <location>
        <begin position="6"/>
        <end position="29"/>
    </location>
</feature>
<dbReference type="Pfam" id="PF03471">
    <property type="entry name" value="CorC_HlyC"/>
    <property type="match status" value="1"/>
</dbReference>
<feature type="domain" description="CNNM transmembrane" evidence="11">
    <location>
        <begin position="1"/>
        <end position="208"/>
    </location>
</feature>
<evidence type="ECO:0000256" key="8">
    <source>
        <dbReference type="PROSITE-ProRule" id="PRU01193"/>
    </source>
</evidence>
<proteinExistence type="predicted"/>
<gene>
    <name evidence="12" type="ORF">ACFOWM_08035</name>
</gene>
<evidence type="ECO:0000256" key="4">
    <source>
        <dbReference type="ARBA" id="ARBA00022989"/>
    </source>
</evidence>
<evidence type="ECO:0000256" key="3">
    <source>
        <dbReference type="ARBA" id="ARBA00022737"/>
    </source>
</evidence>
<dbReference type="Proteomes" id="UP001595907">
    <property type="component" value="Unassembled WGS sequence"/>
</dbReference>
<reference evidence="13" key="1">
    <citation type="journal article" date="2019" name="Int. J. Syst. Evol. Microbiol.">
        <title>The Global Catalogue of Microorganisms (GCM) 10K type strain sequencing project: providing services to taxonomists for standard genome sequencing and annotation.</title>
        <authorList>
            <consortium name="The Broad Institute Genomics Platform"/>
            <consortium name="The Broad Institute Genome Sequencing Center for Infectious Disease"/>
            <person name="Wu L."/>
            <person name="Ma J."/>
        </authorList>
    </citation>
    <scope>NUCLEOTIDE SEQUENCE [LARGE SCALE GENOMIC DNA]</scope>
    <source>
        <strain evidence="13">CECT 8289</strain>
    </source>
</reference>
<evidence type="ECO:0000256" key="9">
    <source>
        <dbReference type="SAM" id="Phobius"/>
    </source>
</evidence>
<dbReference type="SMART" id="SM00116">
    <property type="entry name" value="CBS"/>
    <property type="match status" value="2"/>
</dbReference>
<dbReference type="SMART" id="SM01091">
    <property type="entry name" value="CorC_HlyC"/>
    <property type="match status" value="1"/>
</dbReference>
<dbReference type="Pfam" id="PF01595">
    <property type="entry name" value="CNNM"/>
    <property type="match status" value="1"/>
</dbReference>
<dbReference type="InterPro" id="IPR000644">
    <property type="entry name" value="CBS_dom"/>
</dbReference>
<feature type="transmembrane region" description="Helical" evidence="9">
    <location>
        <begin position="58"/>
        <end position="85"/>
    </location>
</feature>
<dbReference type="InterPro" id="IPR005170">
    <property type="entry name" value="Transptr-assoc_dom"/>
</dbReference>
<evidence type="ECO:0000313" key="13">
    <source>
        <dbReference type="Proteomes" id="UP001595907"/>
    </source>
</evidence>
<evidence type="ECO:0000259" key="10">
    <source>
        <dbReference type="PROSITE" id="PS51371"/>
    </source>
</evidence>
<dbReference type="InterPro" id="IPR044751">
    <property type="entry name" value="Ion_transp-like_CBS"/>
</dbReference>
<sequence>MDVNSLLAIIISLVFIGFFAGIEMAFISANKLTIELNKKQAKYSGKVWGNFAEHPARFLGTILVVGNIVLVVYGLLIGAILYPLWEKVAAILPAYLGPYVSLVKLLIETLAATIIILLVEFVCKALFRARNNSILSNGIITYIVQFFYAIFFGVSSFFVSIAEWILQYLFNVKVHNRKEMFSKVDLEHYLQQNKMHSEEESSEINKELFENALSIGDVKLRECLVPRKEIVSIHKESSIEQVKQLFIETRLSKLVVFDKDIDDIVGYIHQLDLFKSPANIEAILLPIPTVPETMLATDLMSKFSKERKSIAWVIDEFGGTAGIVTMEDLLEEIFGEIKDEYDDVEELVDKQLAANEYLFSGRMELDAITEKYDIHFSEDETAETLSGYIVQHHEAIPKQSEKIIIGNYEFDILSVSDTRIETVKLKILRR</sequence>
<dbReference type="PROSITE" id="PS51371">
    <property type="entry name" value="CBS"/>
    <property type="match status" value="1"/>
</dbReference>
<dbReference type="SUPFAM" id="SSF56176">
    <property type="entry name" value="FAD-binding/transporter-associated domain-like"/>
    <property type="match status" value="1"/>
</dbReference>
<dbReference type="InterPro" id="IPR036318">
    <property type="entry name" value="FAD-bd_PCMH-like_sf"/>
</dbReference>
<dbReference type="Pfam" id="PF00571">
    <property type="entry name" value="CBS"/>
    <property type="match status" value="2"/>
</dbReference>
<feature type="transmembrane region" description="Helical" evidence="9">
    <location>
        <begin position="139"/>
        <end position="166"/>
    </location>
</feature>
<name>A0ABV8QR86_9BACT</name>
<evidence type="ECO:0000256" key="6">
    <source>
        <dbReference type="ARBA" id="ARBA00023136"/>
    </source>
</evidence>
<dbReference type="Gene3D" id="3.30.465.10">
    <property type="match status" value="1"/>
</dbReference>
<keyword evidence="3" id="KW-0677">Repeat</keyword>
<feature type="domain" description="CBS" evidence="10">
    <location>
        <begin position="283"/>
        <end position="340"/>
    </location>
</feature>
<dbReference type="SUPFAM" id="SSF54631">
    <property type="entry name" value="CBS-domain pair"/>
    <property type="match status" value="1"/>
</dbReference>
<dbReference type="EMBL" id="JBHSCZ010000002">
    <property type="protein sequence ID" value="MFC4262821.1"/>
    <property type="molecule type" value="Genomic_DNA"/>
</dbReference>
<dbReference type="Gene3D" id="3.10.580.10">
    <property type="entry name" value="CBS-domain"/>
    <property type="match status" value="1"/>
</dbReference>
<feature type="transmembrane region" description="Helical" evidence="9">
    <location>
        <begin position="105"/>
        <end position="127"/>
    </location>
</feature>
<dbReference type="InterPro" id="IPR002550">
    <property type="entry name" value="CNNM"/>
</dbReference>
<evidence type="ECO:0000259" key="11">
    <source>
        <dbReference type="PROSITE" id="PS51846"/>
    </source>
</evidence>
<keyword evidence="2 8" id="KW-0812">Transmembrane</keyword>
<keyword evidence="6 8" id="KW-0472">Membrane</keyword>
<evidence type="ECO:0000256" key="5">
    <source>
        <dbReference type="ARBA" id="ARBA00023122"/>
    </source>
</evidence>
<keyword evidence="13" id="KW-1185">Reference proteome</keyword>
<keyword evidence="5 7" id="KW-0129">CBS domain</keyword>
<dbReference type="PANTHER" id="PTHR22777">
    <property type="entry name" value="HEMOLYSIN-RELATED"/>
    <property type="match status" value="1"/>
</dbReference>
<comment type="caution">
    <text evidence="12">The sequence shown here is derived from an EMBL/GenBank/DDBJ whole genome shotgun (WGS) entry which is preliminary data.</text>
</comment>
<comment type="subcellular location">
    <subcellularLocation>
        <location evidence="1">Membrane</location>
        <topology evidence="1">Multi-pass membrane protein</topology>
    </subcellularLocation>
</comment>
<dbReference type="PANTHER" id="PTHR22777:SF17">
    <property type="entry name" value="UPF0053 PROTEIN SLL0260"/>
    <property type="match status" value="1"/>
</dbReference>
<evidence type="ECO:0000256" key="2">
    <source>
        <dbReference type="ARBA" id="ARBA00022692"/>
    </source>
</evidence>
<dbReference type="PROSITE" id="PS51846">
    <property type="entry name" value="CNNM"/>
    <property type="match status" value="1"/>
</dbReference>
<dbReference type="InterPro" id="IPR046342">
    <property type="entry name" value="CBS_dom_sf"/>
</dbReference>
<evidence type="ECO:0000256" key="7">
    <source>
        <dbReference type="PROSITE-ProRule" id="PRU00703"/>
    </source>
</evidence>
<evidence type="ECO:0000256" key="1">
    <source>
        <dbReference type="ARBA" id="ARBA00004141"/>
    </source>
</evidence>
<organism evidence="12 13">
    <name type="scientific">Ferruginibacter yonginensis</name>
    <dbReference type="NCBI Taxonomy" id="1310416"/>
    <lineage>
        <taxon>Bacteria</taxon>
        <taxon>Pseudomonadati</taxon>
        <taxon>Bacteroidota</taxon>
        <taxon>Chitinophagia</taxon>
        <taxon>Chitinophagales</taxon>
        <taxon>Chitinophagaceae</taxon>
        <taxon>Ferruginibacter</taxon>
    </lineage>
</organism>
<protein>
    <submittedName>
        <fullName evidence="12">Hemolysin family protein</fullName>
    </submittedName>
</protein>
<accession>A0ABV8QR86</accession>
<dbReference type="RefSeq" id="WP_379708648.1">
    <property type="nucleotide sequence ID" value="NZ_JBHSCZ010000002.1"/>
</dbReference>